<feature type="transmembrane region" description="Helical" evidence="7">
    <location>
        <begin position="314"/>
        <end position="339"/>
    </location>
</feature>
<dbReference type="SUPFAM" id="SSF103473">
    <property type="entry name" value="MFS general substrate transporter"/>
    <property type="match status" value="1"/>
</dbReference>
<keyword evidence="4 7" id="KW-1133">Transmembrane helix</keyword>
<evidence type="ECO:0000256" key="7">
    <source>
        <dbReference type="SAM" id="Phobius"/>
    </source>
</evidence>
<feature type="transmembrane region" description="Helical" evidence="7">
    <location>
        <begin position="81"/>
        <end position="101"/>
    </location>
</feature>
<evidence type="ECO:0000256" key="1">
    <source>
        <dbReference type="ARBA" id="ARBA00004651"/>
    </source>
</evidence>
<dbReference type="InterPro" id="IPR050189">
    <property type="entry name" value="MFS_Efflux_Transporters"/>
</dbReference>
<evidence type="ECO:0000256" key="4">
    <source>
        <dbReference type="ARBA" id="ARBA00022989"/>
    </source>
</evidence>
<keyword evidence="10" id="KW-1185">Reference proteome</keyword>
<name>A0ABW7UI72_9ACTN</name>
<keyword evidence="2" id="KW-1003">Cell membrane</keyword>
<feature type="transmembrane region" description="Helical" evidence="7">
    <location>
        <begin position="280"/>
        <end position="302"/>
    </location>
</feature>
<feature type="transmembrane region" description="Helical" evidence="7">
    <location>
        <begin position="113"/>
        <end position="133"/>
    </location>
</feature>
<comment type="caution">
    <text evidence="9">The sequence shown here is derived from an EMBL/GenBank/DDBJ whole genome shotgun (WGS) entry which is preliminary data.</text>
</comment>
<dbReference type="Proteomes" id="UP001611339">
    <property type="component" value="Unassembled WGS sequence"/>
</dbReference>
<dbReference type="InterPro" id="IPR011701">
    <property type="entry name" value="MFS"/>
</dbReference>
<evidence type="ECO:0000256" key="3">
    <source>
        <dbReference type="ARBA" id="ARBA00022692"/>
    </source>
</evidence>
<evidence type="ECO:0000259" key="8">
    <source>
        <dbReference type="PROSITE" id="PS50850"/>
    </source>
</evidence>
<feature type="transmembrane region" description="Helical" evidence="7">
    <location>
        <begin position="247"/>
        <end position="268"/>
    </location>
</feature>
<feature type="transmembrane region" description="Helical" evidence="7">
    <location>
        <begin position="370"/>
        <end position="393"/>
    </location>
</feature>
<accession>A0ABW7UI72</accession>
<sequence length="400" mass="39299">MSGEFAGRRSAGRNRWAQTDHRAADGDTTPAPAPAPAERARQGTVKTGTLLAALAAPASMGVSGPSLALPEAARALGVGPAAAAWLMTAFGLGMAVGTPLLSATAGRRHGPAGIVRASAVLVALGALLVLLAPNLPLAVAGRALEAAGAAGLNVAAFQLAGRDRSGRTPGVVAIGSAVGGTAGLFVGAAAAGAFGWRAALVLPLLCLPFLRPVLRLASGSPTPGDDTSRTAGKRTGPPLDILRDRRFLAATGLMLALSTVNFFLLYAAPRRVTALTGWSAVETGAASSVAALAGALLSWQLVRAAPGLGPARLRVVLVLGSAGALVLAVTAPWAVAVLIGSGASALVTAGGQGLLTGAATGGLPPARHGLAIGLFNLAFLIGVAAGPALAAFADQTVQFI</sequence>
<evidence type="ECO:0000256" key="5">
    <source>
        <dbReference type="ARBA" id="ARBA00023136"/>
    </source>
</evidence>
<dbReference type="PANTHER" id="PTHR43124:SF3">
    <property type="entry name" value="CHLORAMPHENICOL EFFLUX PUMP RV0191"/>
    <property type="match status" value="1"/>
</dbReference>
<dbReference type="Pfam" id="PF07690">
    <property type="entry name" value="MFS_1"/>
    <property type="match status" value="1"/>
</dbReference>
<dbReference type="PROSITE" id="PS50850">
    <property type="entry name" value="MFS"/>
    <property type="match status" value="1"/>
</dbReference>
<evidence type="ECO:0000313" key="10">
    <source>
        <dbReference type="Proteomes" id="UP001611339"/>
    </source>
</evidence>
<evidence type="ECO:0000256" key="6">
    <source>
        <dbReference type="SAM" id="MobiDB-lite"/>
    </source>
</evidence>
<organism evidence="9 10">
    <name type="scientific">Streptomyces litmocidini</name>
    <dbReference type="NCBI Taxonomy" id="67318"/>
    <lineage>
        <taxon>Bacteria</taxon>
        <taxon>Bacillati</taxon>
        <taxon>Actinomycetota</taxon>
        <taxon>Actinomycetes</taxon>
        <taxon>Kitasatosporales</taxon>
        <taxon>Streptomycetaceae</taxon>
        <taxon>Streptomyces</taxon>
    </lineage>
</organism>
<reference evidence="9 10" key="1">
    <citation type="submission" date="2024-10" db="EMBL/GenBank/DDBJ databases">
        <title>The Natural Products Discovery Center: Release of the First 8490 Sequenced Strains for Exploring Actinobacteria Biosynthetic Diversity.</title>
        <authorList>
            <person name="Kalkreuter E."/>
            <person name="Kautsar S.A."/>
            <person name="Yang D."/>
            <person name="Bader C.D."/>
            <person name="Teijaro C.N."/>
            <person name="Fluegel L."/>
            <person name="Davis C.M."/>
            <person name="Simpson J.R."/>
            <person name="Lauterbach L."/>
            <person name="Steele A.D."/>
            <person name="Gui C."/>
            <person name="Meng S."/>
            <person name="Li G."/>
            <person name="Viehrig K."/>
            <person name="Ye F."/>
            <person name="Su P."/>
            <person name="Kiefer A.F."/>
            <person name="Nichols A."/>
            <person name="Cepeda A.J."/>
            <person name="Yan W."/>
            <person name="Fan B."/>
            <person name="Jiang Y."/>
            <person name="Adhikari A."/>
            <person name="Zheng C.-J."/>
            <person name="Schuster L."/>
            <person name="Cowan T.M."/>
            <person name="Smanski M.J."/>
            <person name="Chevrette M.G."/>
            <person name="De Carvalho L.P.S."/>
            <person name="Shen B."/>
        </authorList>
    </citation>
    <scope>NUCLEOTIDE SEQUENCE [LARGE SCALE GENOMIC DNA]</scope>
    <source>
        <strain evidence="9 10">NPDC020602</strain>
    </source>
</reference>
<proteinExistence type="predicted"/>
<feature type="domain" description="Major facilitator superfamily (MFS) profile" evidence="8">
    <location>
        <begin position="45"/>
        <end position="400"/>
    </location>
</feature>
<gene>
    <name evidence="9" type="ORF">ACH407_38100</name>
</gene>
<dbReference type="InterPro" id="IPR020846">
    <property type="entry name" value="MFS_dom"/>
</dbReference>
<feature type="transmembrane region" description="Helical" evidence="7">
    <location>
        <begin position="171"/>
        <end position="190"/>
    </location>
</feature>
<feature type="region of interest" description="Disordered" evidence="6">
    <location>
        <begin position="1"/>
        <end position="42"/>
    </location>
</feature>
<comment type="subcellular location">
    <subcellularLocation>
        <location evidence="1">Cell membrane</location>
        <topology evidence="1">Multi-pass membrane protein</topology>
    </subcellularLocation>
</comment>
<keyword evidence="3 7" id="KW-0812">Transmembrane</keyword>
<protein>
    <submittedName>
        <fullName evidence="9">MFS transporter</fullName>
    </submittedName>
</protein>
<evidence type="ECO:0000256" key="2">
    <source>
        <dbReference type="ARBA" id="ARBA00022475"/>
    </source>
</evidence>
<dbReference type="PANTHER" id="PTHR43124">
    <property type="entry name" value="PURINE EFFLUX PUMP PBUE"/>
    <property type="match status" value="1"/>
</dbReference>
<dbReference type="InterPro" id="IPR036259">
    <property type="entry name" value="MFS_trans_sf"/>
</dbReference>
<keyword evidence="5 7" id="KW-0472">Membrane</keyword>
<feature type="transmembrane region" description="Helical" evidence="7">
    <location>
        <begin position="49"/>
        <end position="69"/>
    </location>
</feature>
<dbReference type="RefSeq" id="WP_398714150.1">
    <property type="nucleotide sequence ID" value="NZ_JBIRUI010000035.1"/>
</dbReference>
<evidence type="ECO:0000313" key="9">
    <source>
        <dbReference type="EMBL" id="MFI1719361.1"/>
    </source>
</evidence>
<dbReference type="Gene3D" id="1.20.1250.20">
    <property type="entry name" value="MFS general substrate transporter like domains"/>
    <property type="match status" value="1"/>
</dbReference>
<dbReference type="EMBL" id="JBIRUI010000035">
    <property type="protein sequence ID" value="MFI1719361.1"/>
    <property type="molecule type" value="Genomic_DNA"/>
</dbReference>